<dbReference type="Proteomes" id="UP000664654">
    <property type="component" value="Unassembled WGS sequence"/>
</dbReference>
<reference evidence="6" key="1">
    <citation type="submission" date="2021-03" db="EMBL/GenBank/DDBJ databases">
        <title>novel species isolated from a fishpond in China.</title>
        <authorList>
            <person name="Lu H."/>
            <person name="Cai Z."/>
        </authorList>
    </citation>
    <scope>NUCLEOTIDE SEQUENCE</scope>
    <source>
        <strain evidence="6">JCM 30855</strain>
    </source>
</reference>
<dbReference type="PROSITE" id="PS50931">
    <property type="entry name" value="HTH_LYSR"/>
    <property type="match status" value="1"/>
</dbReference>
<keyword evidence="3" id="KW-0238">DNA-binding</keyword>
<dbReference type="EMBL" id="JAFKCV010000004">
    <property type="protein sequence ID" value="MBN7825397.1"/>
    <property type="molecule type" value="Genomic_DNA"/>
</dbReference>
<evidence type="ECO:0000256" key="2">
    <source>
        <dbReference type="ARBA" id="ARBA00023015"/>
    </source>
</evidence>
<evidence type="ECO:0000256" key="3">
    <source>
        <dbReference type="ARBA" id="ARBA00023125"/>
    </source>
</evidence>
<comment type="caution">
    <text evidence="6">The sequence shown here is derived from an EMBL/GenBank/DDBJ whole genome shotgun (WGS) entry which is preliminary data.</text>
</comment>
<name>A0A939DMK0_9ALTE</name>
<dbReference type="PANTHER" id="PTHR30126:SF25">
    <property type="entry name" value="HTH-TYPE TRANSCRIPTIONAL REGULATOR METR"/>
    <property type="match status" value="1"/>
</dbReference>
<evidence type="ECO:0000259" key="5">
    <source>
        <dbReference type="PROSITE" id="PS50931"/>
    </source>
</evidence>
<accession>A0A939DMK0</accession>
<dbReference type="PRINTS" id="PR00039">
    <property type="entry name" value="HTHLYSR"/>
</dbReference>
<proteinExistence type="inferred from homology"/>
<sequence>MFILAGNGARLKRKIFNFQLKEIHLGRDNDKTRISVLEVKHLKTLLALERAGSLAQAADLLFVSQSALSHQLRELENRIGTRLFERKTDPLQFTSQGTSLLNLAREVIPRIRAVEQELRQHQGSVRELKIGIECHACFQWLLPAIAQFNGQQQEVNLDLIGENLFDGIGELERQSLDLLFTDDRIAADRLSYEAIGEFELVLVMAPQDSLAQRPFIQPEDLRDKKLLTYPVPLAKLDIFRRFLQPARCQPGSVKTVANSSVMLQMVAAGLGVAAVPDWLVRDFDRQQLLVVKTLAREGLFRPLYAAYAPERQDLLRAFLPLVKQRFADLMAGTS</sequence>
<dbReference type="Pfam" id="PF03466">
    <property type="entry name" value="LysR_substrate"/>
    <property type="match status" value="1"/>
</dbReference>
<keyword evidence="4" id="KW-0804">Transcription</keyword>
<dbReference type="AlphaFoldDB" id="A0A939DMK0"/>
<dbReference type="Pfam" id="PF00126">
    <property type="entry name" value="HTH_1"/>
    <property type="match status" value="1"/>
</dbReference>
<feature type="domain" description="HTH lysR-type" evidence="5">
    <location>
        <begin position="37"/>
        <end position="94"/>
    </location>
</feature>
<gene>
    <name evidence="6" type="ORF">J0A66_09210</name>
</gene>
<evidence type="ECO:0000313" key="6">
    <source>
        <dbReference type="EMBL" id="MBN7825397.1"/>
    </source>
</evidence>
<evidence type="ECO:0000256" key="1">
    <source>
        <dbReference type="ARBA" id="ARBA00009437"/>
    </source>
</evidence>
<organism evidence="6 7">
    <name type="scientific">Bowmanella dokdonensis</name>
    <dbReference type="NCBI Taxonomy" id="751969"/>
    <lineage>
        <taxon>Bacteria</taxon>
        <taxon>Pseudomonadati</taxon>
        <taxon>Pseudomonadota</taxon>
        <taxon>Gammaproteobacteria</taxon>
        <taxon>Alteromonadales</taxon>
        <taxon>Alteromonadaceae</taxon>
        <taxon>Bowmanella</taxon>
    </lineage>
</organism>
<dbReference type="InterPro" id="IPR036388">
    <property type="entry name" value="WH-like_DNA-bd_sf"/>
</dbReference>
<evidence type="ECO:0000256" key="4">
    <source>
        <dbReference type="ARBA" id="ARBA00023163"/>
    </source>
</evidence>
<dbReference type="PANTHER" id="PTHR30126">
    <property type="entry name" value="HTH-TYPE TRANSCRIPTIONAL REGULATOR"/>
    <property type="match status" value="1"/>
</dbReference>
<dbReference type="Gene3D" id="1.10.10.10">
    <property type="entry name" value="Winged helix-like DNA-binding domain superfamily/Winged helix DNA-binding domain"/>
    <property type="match status" value="1"/>
</dbReference>
<dbReference type="InterPro" id="IPR036390">
    <property type="entry name" value="WH_DNA-bd_sf"/>
</dbReference>
<dbReference type="GO" id="GO:0000976">
    <property type="term" value="F:transcription cis-regulatory region binding"/>
    <property type="evidence" value="ECO:0007669"/>
    <property type="project" value="TreeGrafter"/>
</dbReference>
<keyword evidence="7" id="KW-1185">Reference proteome</keyword>
<dbReference type="SUPFAM" id="SSF46785">
    <property type="entry name" value="Winged helix' DNA-binding domain"/>
    <property type="match status" value="1"/>
</dbReference>
<comment type="similarity">
    <text evidence="1">Belongs to the LysR transcriptional regulatory family.</text>
</comment>
<dbReference type="SUPFAM" id="SSF53850">
    <property type="entry name" value="Periplasmic binding protein-like II"/>
    <property type="match status" value="1"/>
</dbReference>
<dbReference type="InterPro" id="IPR000847">
    <property type="entry name" value="LysR_HTH_N"/>
</dbReference>
<dbReference type="InterPro" id="IPR005119">
    <property type="entry name" value="LysR_subst-bd"/>
</dbReference>
<dbReference type="RefSeq" id="WP_206573505.1">
    <property type="nucleotide sequence ID" value="NZ_JAFKCV010000004.1"/>
</dbReference>
<dbReference type="Gene3D" id="3.40.190.10">
    <property type="entry name" value="Periplasmic binding protein-like II"/>
    <property type="match status" value="1"/>
</dbReference>
<evidence type="ECO:0000313" key="7">
    <source>
        <dbReference type="Proteomes" id="UP000664654"/>
    </source>
</evidence>
<dbReference type="GO" id="GO:0003700">
    <property type="term" value="F:DNA-binding transcription factor activity"/>
    <property type="evidence" value="ECO:0007669"/>
    <property type="project" value="InterPro"/>
</dbReference>
<protein>
    <submittedName>
        <fullName evidence="6">LysR family transcriptional regulator</fullName>
    </submittedName>
</protein>
<keyword evidence="2" id="KW-0805">Transcription regulation</keyword>